<dbReference type="InterPro" id="IPR023214">
    <property type="entry name" value="HAD_sf"/>
</dbReference>
<dbReference type="PANTHER" id="PTHR20889:SF12">
    <property type="entry name" value="LP01149P"/>
    <property type="match status" value="1"/>
</dbReference>
<organism evidence="1 2">
    <name type="scientific">Stichopus japonicus</name>
    <name type="common">Sea cucumber</name>
    <dbReference type="NCBI Taxonomy" id="307972"/>
    <lineage>
        <taxon>Eukaryota</taxon>
        <taxon>Metazoa</taxon>
        <taxon>Echinodermata</taxon>
        <taxon>Eleutherozoa</taxon>
        <taxon>Echinozoa</taxon>
        <taxon>Holothuroidea</taxon>
        <taxon>Aspidochirotacea</taxon>
        <taxon>Aspidochirotida</taxon>
        <taxon>Stichopodidae</taxon>
        <taxon>Apostichopus</taxon>
    </lineage>
</organism>
<sequence length="86" mass="9758">MEERERNGGKYERIFVIGDGGNDFCPCKLLTENDVIFPRKGYRLIKKLERLSKSGDEEPVLASIVPWEDGEDLLASFKQVAGLQLE</sequence>
<dbReference type="STRING" id="307972.A0A2G8LE19"/>
<reference evidence="1 2" key="1">
    <citation type="journal article" date="2017" name="PLoS Biol.">
        <title>The sea cucumber genome provides insights into morphological evolution and visceral regeneration.</title>
        <authorList>
            <person name="Zhang X."/>
            <person name="Sun L."/>
            <person name="Yuan J."/>
            <person name="Sun Y."/>
            <person name="Gao Y."/>
            <person name="Zhang L."/>
            <person name="Li S."/>
            <person name="Dai H."/>
            <person name="Hamel J.F."/>
            <person name="Liu C."/>
            <person name="Yu Y."/>
            <person name="Liu S."/>
            <person name="Lin W."/>
            <person name="Guo K."/>
            <person name="Jin S."/>
            <person name="Xu P."/>
            <person name="Storey K.B."/>
            <person name="Huan P."/>
            <person name="Zhang T."/>
            <person name="Zhou Y."/>
            <person name="Zhang J."/>
            <person name="Lin C."/>
            <person name="Li X."/>
            <person name="Xing L."/>
            <person name="Huo D."/>
            <person name="Sun M."/>
            <person name="Wang L."/>
            <person name="Mercier A."/>
            <person name="Li F."/>
            <person name="Yang H."/>
            <person name="Xiang J."/>
        </authorList>
    </citation>
    <scope>NUCLEOTIDE SEQUENCE [LARGE SCALE GENOMIC DNA]</scope>
    <source>
        <strain evidence="1">Shaxun</strain>
        <tissue evidence="1">Muscle</tissue>
    </source>
</reference>
<evidence type="ECO:0000313" key="1">
    <source>
        <dbReference type="EMBL" id="PIK58483.1"/>
    </source>
</evidence>
<comment type="caution">
    <text evidence="1">The sequence shown here is derived from an EMBL/GenBank/DDBJ whole genome shotgun (WGS) entry which is preliminary data.</text>
</comment>
<keyword evidence="2" id="KW-1185">Reference proteome</keyword>
<protein>
    <submittedName>
        <fullName evidence="1">Uncharacterized protein</fullName>
    </submittedName>
</protein>
<accession>A0A2G8LE19</accession>
<gene>
    <name evidence="1" type="ORF">BSL78_04616</name>
</gene>
<dbReference type="GO" id="GO:0016791">
    <property type="term" value="F:phosphatase activity"/>
    <property type="evidence" value="ECO:0007669"/>
    <property type="project" value="InterPro"/>
</dbReference>
<dbReference type="PANTHER" id="PTHR20889">
    <property type="entry name" value="PHOSPHATASE, ORPHAN 1, 2"/>
    <property type="match status" value="1"/>
</dbReference>
<proteinExistence type="predicted"/>
<dbReference type="Gene3D" id="3.40.50.1000">
    <property type="entry name" value="HAD superfamily/HAD-like"/>
    <property type="match status" value="1"/>
</dbReference>
<dbReference type="Pfam" id="PF06888">
    <property type="entry name" value="Put_Phosphatase"/>
    <property type="match status" value="1"/>
</dbReference>
<dbReference type="InterPro" id="IPR016965">
    <property type="entry name" value="Pase_PHOSPHO-typ"/>
</dbReference>
<dbReference type="OrthoDB" id="10267182at2759"/>
<dbReference type="EMBL" id="MRZV01000112">
    <property type="protein sequence ID" value="PIK58483.1"/>
    <property type="molecule type" value="Genomic_DNA"/>
</dbReference>
<dbReference type="Proteomes" id="UP000230750">
    <property type="component" value="Unassembled WGS sequence"/>
</dbReference>
<dbReference type="AlphaFoldDB" id="A0A2G8LE19"/>
<evidence type="ECO:0000313" key="2">
    <source>
        <dbReference type="Proteomes" id="UP000230750"/>
    </source>
</evidence>
<name>A0A2G8LE19_STIJA</name>